<keyword evidence="1" id="KW-1133">Transmembrane helix</keyword>
<evidence type="ECO:0000256" key="1">
    <source>
        <dbReference type="SAM" id="Phobius"/>
    </source>
</evidence>
<organism evidence="2 3">
    <name type="scientific">Noviherbaspirillum pedocola</name>
    <dbReference type="NCBI Taxonomy" id="2801341"/>
    <lineage>
        <taxon>Bacteria</taxon>
        <taxon>Pseudomonadati</taxon>
        <taxon>Pseudomonadota</taxon>
        <taxon>Betaproteobacteria</taxon>
        <taxon>Burkholderiales</taxon>
        <taxon>Oxalobacteraceae</taxon>
        <taxon>Noviherbaspirillum</taxon>
    </lineage>
</organism>
<dbReference type="EMBL" id="JAEPBG010000011">
    <property type="protein sequence ID" value="MBK4737310.1"/>
    <property type="molecule type" value="Genomic_DNA"/>
</dbReference>
<dbReference type="AlphaFoldDB" id="A0A934SVF7"/>
<evidence type="ECO:0000313" key="2">
    <source>
        <dbReference type="EMBL" id="MBK4737310.1"/>
    </source>
</evidence>
<feature type="transmembrane region" description="Helical" evidence="1">
    <location>
        <begin position="6"/>
        <end position="27"/>
    </location>
</feature>
<sequence>MNISEIIDVSFTGLYYTFAAITLTLIFQLSEGGIAFSLVRGGALPPAPQAQEWLLQ</sequence>
<proteinExistence type="predicted"/>
<keyword evidence="1" id="KW-0472">Membrane</keyword>
<accession>A0A934SVF7</accession>
<reference evidence="2" key="1">
    <citation type="submission" date="2021-01" db="EMBL/GenBank/DDBJ databases">
        <title>Genome sequence of strain Noviherbaspirillum sp. DKR-6.</title>
        <authorList>
            <person name="Chaudhary D.K."/>
        </authorList>
    </citation>
    <scope>NUCLEOTIDE SEQUENCE</scope>
    <source>
        <strain evidence="2">DKR-6</strain>
    </source>
</reference>
<gene>
    <name evidence="2" type="ORF">JJB74_22045</name>
</gene>
<name>A0A934SVF7_9BURK</name>
<keyword evidence="1" id="KW-0812">Transmembrane</keyword>
<dbReference type="Proteomes" id="UP000622890">
    <property type="component" value="Unassembled WGS sequence"/>
</dbReference>
<protein>
    <submittedName>
        <fullName evidence="2">Uncharacterized protein</fullName>
    </submittedName>
</protein>
<keyword evidence="3" id="KW-1185">Reference proteome</keyword>
<dbReference type="RefSeq" id="WP_200595494.1">
    <property type="nucleotide sequence ID" value="NZ_JAEPBG010000011.1"/>
</dbReference>
<evidence type="ECO:0000313" key="3">
    <source>
        <dbReference type="Proteomes" id="UP000622890"/>
    </source>
</evidence>
<comment type="caution">
    <text evidence="2">The sequence shown here is derived from an EMBL/GenBank/DDBJ whole genome shotgun (WGS) entry which is preliminary data.</text>
</comment>